<evidence type="ECO:0000256" key="1">
    <source>
        <dbReference type="SAM" id="MobiDB-lite"/>
    </source>
</evidence>
<dbReference type="Proteomes" id="UP000607653">
    <property type="component" value="Unassembled WGS sequence"/>
</dbReference>
<proteinExistence type="predicted"/>
<name>A0A822ZIY9_NELNU</name>
<gene>
    <name evidence="2" type="ORF">HUJ06_002750</name>
</gene>
<accession>A0A822ZIY9</accession>
<reference evidence="2 3" key="1">
    <citation type="journal article" date="2020" name="Mol. Biol. Evol.">
        <title>Distinct Expression and Methylation Patterns for Genes with Different Fates following a Single Whole-Genome Duplication in Flowering Plants.</title>
        <authorList>
            <person name="Shi T."/>
            <person name="Rahmani R.S."/>
            <person name="Gugger P.F."/>
            <person name="Wang M."/>
            <person name="Li H."/>
            <person name="Zhang Y."/>
            <person name="Li Z."/>
            <person name="Wang Q."/>
            <person name="Van de Peer Y."/>
            <person name="Marchal K."/>
            <person name="Chen J."/>
        </authorList>
    </citation>
    <scope>NUCLEOTIDE SEQUENCE [LARGE SCALE GENOMIC DNA]</scope>
    <source>
        <tissue evidence="2">Leaf</tissue>
    </source>
</reference>
<dbReference type="AlphaFoldDB" id="A0A822ZIY9"/>
<evidence type="ECO:0000313" key="3">
    <source>
        <dbReference type="Proteomes" id="UP000607653"/>
    </source>
</evidence>
<sequence length="24" mass="2757">MIQAMKQENPVGYGIGLENRHLEE</sequence>
<dbReference type="EMBL" id="DUZY01000007">
    <property type="protein sequence ID" value="DAD44520.1"/>
    <property type="molecule type" value="Genomic_DNA"/>
</dbReference>
<comment type="caution">
    <text evidence="2">The sequence shown here is derived from an EMBL/GenBank/DDBJ whole genome shotgun (WGS) entry which is preliminary data.</text>
</comment>
<keyword evidence="3" id="KW-1185">Reference proteome</keyword>
<feature type="region of interest" description="Disordered" evidence="1">
    <location>
        <begin position="1"/>
        <end position="24"/>
    </location>
</feature>
<evidence type="ECO:0000313" key="2">
    <source>
        <dbReference type="EMBL" id="DAD44520.1"/>
    </source>
</evidence>
<protein>
    <submittedName>
        <fullName evidence="2">Uncharacterized protein</fullName>
    </submittedName>
</protein>
<organism evidence="2 3">
    <name type="scientific">Nelumbo nucifera</name>
    <name type="common">Sacred lotus</name>
    <dbReference type="NCBI Taxonomy" id="4432"/>
    <lineage>
        <taxon>Eukaryota</taxon>
        <taxon>Viridiplantae</taxon>
        <taxon>Streptophyta</taxon>
        <taxon>Embryophyta</taxon>
        <taxon>Tracheophyta</taxon>
        <taxon>Spermatophyta</taxon>
        <taxon>Magnoliopsida</taxon>
        <taxon>Proteales</taxon>
        <taxon>Nelumbonaceae</taxon>
        <taxon>Nelumbo</taxon>
    </lineage>
</organism>